<evidence type="ECO:0000256" key="1">
    <source>
        <dbReference type="SAM" id="Coils"/>
    </source>
</evidence>
<dbReference type="Proteomes" id="UP000887577">
    <property type="component" value="Unplaced"/>
</dbReference>
<keyword evidence="1" id="KW-0175">Coiled coil</keyword>
<protein>
    <submittedName>
        <fullName evidence="4">Uncharacterized protein</fullName>
    </submittedName>
</protein>
<name>A0A914Z8Z2_9BILA</name>
<proteinExistence type="predicted"/>
<feature type="compositionally biased region" description="Low complexity" evidence="2">
    <location>
        <begin position="787"/>
        <end position="797"/>
    </location>
</feature>
<accession>A0A914Z8Z2</accession>
<feature type="coiled-coil region" evidence="1">
    <location>
        <begin position="233"/>
        <end position="291"/>
    </location>
</feature>
<feature type="region of interest" description="Disordered" evidence="2">
    <location>
        <begin position="775"/>
        <end position="803"/>
    </location>
</feature>
<evidence type="ECO:0000313" key="4">
    <source>
        <dbReference type="WBParaSite" id="PSU_v2.g88.t1"/>
    </source>
</evidence>
<evidence type="ECO:0000256" key="2">
    <source>
        <dbReference type="SAM" id="MobiDB-lite"/>
    </source>
</evidence>
<sequence>MNVSPKCFGTSQYIHKEEHERECRRWQTKLDEAEEKFAEACVNNSDMLQIKAELNKKIVELEKNQRPLIEQNKRLNDRNRIIQQELKKVEEKLCYAQDDFLTLKDAYDRLGKENNLLKEQRAFPEKVKELDRYRTQVLEYSKCINALRQSGIEKDRRYDLLVQKFKRMKKCLTKRSDDDDRQSSYGSEGSTESSINLDTITEDIDEALEIDHTSFCYDHEVALKLNALAFGEEQILKEQLEVANTTINELQATLTSRDNMSKVQEEYLSTIEKQNQKLQDIQHTCNCLKIKLANSEEHNDLLEFQILEFREMSKDAEISTEDKGIETDVYISDSDAENIFEDIKAFVNMDASTIEKAKSVLKDLRRLACLKNAERDAVKKILQHIENLENKLSFAETELNMSTCEIRRLESVKIDEINELKNQLAEAEAQTSKKKKELKTELECAKKECSKATKNYLEKEKENNYLAACIKDLQVLLQKNETLTFDEKKRIAELEKQLTEIQAKYSQEINIAQQKDGEKLATINNITTELKTIKESFSNAVQEKDKLNDKIGHLQNILTEKEKTFEANIRELNANLSDLKEKYEKDNNILVQEIEKTRTELQQSNTSLKTTHDVCDVERKKVAAAMKEITEAKEKYEKEKQNQIAQFEKEKKENERALAEARTEIEALKAQIRPIGSLLERRFEETRYRLQEANKLNEKYEEMLKVSNSRTSELPSSKEDVYLQEIQQLKIYNHELEEQFASQMEIISALKKKFLLLNNNTDTAENENWTKLTAQPKNSIDDEQYHSEGSSSVGSYSIVRNKV</sequence>
<dbReference type="WBParaSite" id="PSU_v2.g88.t1">
    <property type="protein sequence ID" value="PSU_v2.g88.t1"/>
    <property type="gene ID" value="PSU_v2.g88"/>
</dbReference>
<organism evidence="3 4">
    <name type="scientific">Panagrolaimus superbus</name>
    <dbReference type="NCBI Taxonomy" id="310955"/>
    <lineage>
        <taxon>Eukaryota</taxon>
        <taxon>Metazoa</taxon>
        <taxon>Ecdysozoa</taxon>
        <taxon>Nematoda</taxon>
        <taxon>Chromadorea</taxon>
        <taxon>Rhabditida</taxon>
        <taxon>Tylenchina</taxon>
        <taxon>Panagrolaimomorpha</taxon>
        <taxon>Panagrolaimoidea</taxon>
        <taxon>Panagrolaimidae</taxon>
        <taxon>Panagrolaimus</taxon>
    </lineage>
</organism>
<reference evidence="4" key="1">
    <citation type="submission" date="2022-11" db="UniProtKB">
        <authorList>
            <consortium name="WormBaseParasite"/>
        </authorList>
    </citation>
    <scope>IDENTIFICATION</scope>
</reference>
<keyword evidence="3" id="KW-1185">Reference proteome</keyword>
<feature type="coiled-coil region" evidence="1">
    <location>
        <begin position="371"/>
        <end position="753"/>
    </location>
</feature>
<dbReference type="AlphaFoldDB" id="A0A914Z8Z2"/>
<evidence type="ECO:0000313" key="3">
    <source>
        <dbReference type="Proteomes" id="UP000887577"/>
    </source>
</evidence>
<feature type="coiled-coil region" evidence="1">
    <location>
        <begin position="16"/>
        <end position="92"/>
    </location>
</feature>